<feature type="domain" description="Rhodopsin" evidence="3">
    <location>
        <begin position="37"/>
        <end position="273"/>
    </location>
</feature>
<sequence length="416" mass="45470">MSTVFAGERFSTITPDDHGGYVYIATLMAMTYSSLAFITRCFVKKRMFGAEDWAVAVAQILFFGQFAAILSSSSAGLGKNFDLLDDSQFFDVFRALFANQILFYLSLCAAKCSVVLLIQRLFTRDMKNFWFICSVFFGLAIAWGFASALLVSVGCSASFYTLGQVEPRCTGYLTRYKVVSTLDIVTELLLVLVPVYFLSYIQMRTEFKFRVVLAFAFRLPVAVFSVLHIIALSHALRASNPGVALANVALYQQAQLGYSLISATIPTLKSFVKSFDTGLGLQVGYSSNPSSGNPSGQGSSGAGGSGRRRPAESYNMSNLSKGSAGGSVDGGEGRVKYSLRRIGKRVSRVNEATANGPDAAQVDLRPEKLKNTTNIYHSTTHEEDESRRSATGSEEMIIRREVEWDVVRDFAGGVKK</sequence>
<dbReference type="PANTHER" id="PTHR39614:SF2">
    <property type="entry name" value="INTEGRAL MEMBRANE PROTEIN"/>
    <property type="match status" value="1"/>
</dbReference>
<name>A0A6A6RD48_9PEZI</name>
<feature type="transmembrane region" description="Helical" evidence="2">
    <location>
        <begin position="97"/>
        <end position="118"/>
    </location>
</feature>
<keyword evidence="2" id="KW-0812">Transmembrane</keyword>
<evidence type="ECO:0000313" key="5">
    <source>
        <dbReference type="Proteomes" id="UP000799750"/>
    </source>
</evidence>
<feature type="transmembrane region" description="Helical" evidence="2">
    <location>
        <begin position="130"/>
        <end position="159"/>
    </location>
</feature>
<evidence type="ECO:0000256" key="2">
    <source>
        <dbReference type="SAM" id="Phobius"/>
    </source>
</evidence>
<dbReference type="EMBL" id="MU004181">
    <property type="protein sequence ID" value="KAF2502798.1"/>
    <property type="molecule type" value="Genomic_DNA"/>
</dbReference>
<keyword evidence="5" id="KW-1185">Reference proteome</keyword>
<evidence type="ECO:0000256" key="1">
    <source>
        <dbReference type="SAM" id="MobiDB-lite"/>
    </source>
</evidence>
<accession>A0A6A6RD48</accession>
<dbReference type="OrthoDB" id="3897607at2759"/>
<feature type="transmembrane region" description="Helical" evidence="2">
    <location>
        <begin position="20"/>
        <end position="43"/>
    </location>
</feature>
<feature type="transmembrane region" description="Helical" evidence="2">
    <location>
        <begin position="211"/>
        <end position="231"/>
    </location>
</feature>
<feature type="region of interest" description="Disordered" evidence="1">
    <location>
        <begin position="286"/>
        <end position="333"/>
    </location>
</feature>
<dbReference type="PANTHER" id="PTHR39614">
    <property type="entry name" value="INTEGRAL MEMBRANE PROTEIN"/>
    <property type="match status" value="1"/>
</dbReference>
<feature type="transmembrane region" description="Helical" evidence="2">
    <location>
        <begin position="55"/>
        <end position="77"/>
    </location>
</feature>
<feature type="transmembrane region" description="Helical" evidence="2">
    <location>
        <begin position="179"/>
        <end position="199"/>
    </location>
</feature>
<organism evidence="4 5">
    <name type="scientific">Lophium mytilinum</name>
    <dbReference type="NCBI Taxonomy" id="390894"/>
    <lineage>
        <taxon>Eukaryota</taxon>
        <taxon>Fungi</taxon>
        <taxon>Dikarya</taxon>
        <taxon>Ascomycota</taxon>
        <taxon>Pezizomycotina</taxon>
        <taxon>Dothideomycetes</taxon>
        <taxon>Pleosporomycetidae</taxon>
        <taxon>Mytilinidiales</taxon>
        <taxon>Mytilinidiaceae</taxon>
        <taxon>Lophium</taxon>
    </lineage>
</organism>
<evidence type="ECO:0000259" key="3">
    <source>
        <dbReference type="Pfam" id="PF20684"/>
    </source>
</evidence>
<dbReference type="Pfam" id="PF20684">
    <property type="entry name" value="Fung_rhodopsin"/>
    <property type="match status" value="1"/>
</dbReference>
<protein>
    <recommendedName>
        <fullName evidence="3">Rhodopsin domain-containing protein</fullName>
    </recommendedName>
</protein>
<gene>
    <name evidence="4" type="ORF">BU16DRAFT_19157</name>
</gene>
<dbReference type="AlphaFoldDB" id="A0A6A6RD48"/>
<feature type="compositionally biased region" description="Low complexity" evidence="1">
    <location>
        <begin position="286"/>
        <end position="297"/>
    </location>
</feature>
<keyword evidence="2" id="KW-0472">Membrane</keyword>
<evidence type="ECO:0000313" key="4">
    <source>
        <dbReference type="EMBL" id="KAF2502798.1"/>
    </source>
</evidence>
<reference evidence="4" key="1">
    <citation type="journal article" date="2020" name="Stud. Mycol.">
        <title>101 Dothideomycetes genomes: a test case for predicting lifestyles and emergence of pathogens.</title>
        <authorList>
            <person name="Haridas S."/>
            <person name="Albert R."/>
            <person name="Binder M."/>
            <person name="Bloem J."/>
            <person name="Labutti K."/>
            <person name="Salamov A."/>
            <person name="Andreopoulos B."/>
            <person name="Baker S."/>
            <person name="Barry K."/>
            <person name="Bills G."/>
            <person name="Bluhm B."/>
            <person name="Cannon C."/>
            <person name="Castanera R."/>
            <person name="Culley D."/>
            <person name="Daum C."/>
            <person name="Ezra D."/>
            <person name="Gonzalez J."/>
            <person name="Henrissat B."/>
            <person name="Kuo A."/>
            <person name="Liang C."/>
            <person name="Lipzen A."/>
            <person name="Lutzoni F."/>
            <person name="Magnuson J."/>
            <person name="Mondo S."/>
            <person name="Nolan M."/>
            <person name="Ohm R."/>
            <person name="Pangilinan J."/>
            <person name="Park H.-J."/>
            <person name="Ramirez L."/>
            <person name="Alfaro M."/>
            <person name="Sun H."/>
            <person name="Tritt A."/>
            <person name="Yoshinaga Y."/>
            <person name="Zwiers L.-H."/>
            <person name="Turgeon B."/>
            <person name="Goodwin S."/>
            <person name="Spatafora J."/>
            <person name="Crous P."/>
            <person name="Grigoriev I."/>
        </authorList>
    </citation>
    <scope>NUCLEOTIDE SEQUENCE</scope>
    <source>
        <strain evidence="4">CBS 269.34</strain>
    </source>
</reference>
<proteinExistence type="predicted"/>
<dbReference type="Proteomes" id="UP000799750">
    <property type="component" value="Unassembled WGS sequence"/>
</dbReference>
<dbReference type="InterPro" id="IPR049326">
    <property type="entry name" value="Rhodopsin_dom_fungi"/>
</dbReference>
<keyword evidence="2" id="KW-1133">Transmembrane helix</keyword>